<dbReference type="EMBL" id="GIFC01006907">
    <property type="protein sequence ID" value="MXU88990.1"/>
    <property type="molecule type" value="Transcribed_RNA"/>
</dbReference>
<name>A0A6B0UGL4_IXORI</name>
<reference evidence="1" key="1">
    <citation type="submission" date="2019-12" db="EMBL/GenBank/DDBJ databases">
        <title>An insight into the sialome of adult female Ixodes ricinus ticks feeding for 6 days.</title>
        <authorList>
            <person name="Perner J."/>
            <person name="Ribeiro J.M.C."/>
        </authorList>
    </citation>
    <scope>NUCLEOTIDE SEQUENCE</scope>
    <source>
        <strain evidence="1">Semi-engorged</strain>
        <tissue evidence="1">Salivary glands</tissue>
    </source>
</reference>
<evidence type="ECO:0000313" key="1">
    <source>
        <dbReference type="EMBL" id="MXU88990.1"/>
    </source>
</evidence>
<organism evidence="1">
    <name type="scientific">Ixodes ricinus</name>
    <name type="common">Common tick</name>
    <name type="synonym">Acarus ricinus</name>
    <dbReference type="NCBI Taxonomy" id="34613"/>
    <lineage>
        <taxon>Eukaryota</taxon>
        <taxon>Metazoa</taxon>
        <taxon>Ecdysozoa</taxon>
        <taxon>Arthropoda</taxon>
        <taxon>Chelicerata</taxon>
        <taxon>Arachnida</taxon>
        <taxon>Acari</taxon>
        <taxon>Parasitiformes</taxon>
        <taxon>Ixodida</taxon>
        <taxon>Ixodoidea</taxon>
        <taxon>Ixodidae</taxon>
        <taxon>Ixodinae</taxon>
        <taxon>Ixodes</taxon>
    </lineage>
</organism>
<sequence>MHCNAARPLWILSPRSTQKLRLLLGCALSGPCHGCTKMYRHVHGVCMCGLSGFRSRALPALRRTRAERVLEGGLQEQPPDIWAAAPSPTSSSLAVCFASGDVSAP</sequence>
<proteinExistence type="predicted"/>
<protein>
    <submittedName>
        <fullName evidence="1">Putative secreted protein</fullName>
    </submittedName>
</protein>
<accession>A0A6B0UGL4</accession>
<dbReference type="AlphaFoldDB" id="A0A6B0UGL4"/>